<keyword evidence="6 8" id="KW-0408">Iron</keyword>
<proteinExistence type="inferred from homology"/>
<dbReference type="GO" id="GO:0016705">
    <property type="term" value="F:oxidoreductase activity, acting on paired donors, with incorporation or reduction of molecular oxygen"/>
    <property type="evidence" value="ECO:0007669"/>
    <property type="project" value="InterPro"/>
</dbReference>
<dbReference type="InterPro" id="IPR002403">
    <property type="entry name" value="Cyt_P450_E_grp-IV"/>
</dbReference>
<dbReference type="PANTHER" id="PTHR24286:SF24">
    <property type="entry name" value="LANOSTEROL 14-ALPHA DEMETHYLASE"/>
    <property type="match status" value="1"/>
</dbReference>
<comment type="similarity">
    <text evidence="2 9">Belongs to the cytochrome P450 family.</text>
</comment>
<accession>A0A7X6L034</accession>
<evidence type="ECO:0000256" key="7">
    <source>
        <dbReference type="ARBA" id="ARBA00023033"/>
    </source>
</evidence>
<dbReference type="Gene3D" id="1.10.630.10">
    <property type="entry name" value="Cytochrome P450"/>
    <property type="match status" value="1"/>
</dbReference>
<dbReference type="SUPFAM" id="SSF48264">
    <property type="entry name" value="Cytochrome P450"/>
    <property type="match status" value="1"/>
</dbReference>
<dbReference type="GO" id="GO:0005506">
    <property type="term" value="F:iron ion binding"/>
    <property type="evidence" value="ECO:0007669"/>
    <property type="project" value="InterPro"/>
</dbReference>
<comment type="cofactor">
    <cofactor evidence="1 8">
        <name>heme</name>
        <dbReference type="ChEBI" id="CHEBI:30413"/>
    </cofactor>
</comment>
<dbReference type="GO" id="GO:0004497">
    <property type="term" value="F:monooxygenase activity"/>
    <property type="evidence" value="ECO:0007669"/>
    <property type="project" value="UniProtKB-KW"/>
</dbReference>
<evidence type="ECO:0000256" key="8">
    <source>
        <dbReference type="PIRSR" id="PIRSR602403-1"/>
    </source>
</evidence>
<protein>
    <submittedName>
        <fullName evidence="10">Cytochrome P450</fullName>
    </submittedName>
</protein>
<gene>
    <name evidence="10" type="ORF">HGB38_03740</name>
</gene>
<evidence type="ECO:0000256" key="6">
    <source>
        <dbReference type="ARBA" id="ARBA00023004"/>
    </source>
</evidence>
<keyword evidence="11" id="KW-1185">Reference proteome</keyword>
<dbReference type="Pfam" id="PF00067">
    <property type="entry name" value="p450"/>
    <property type="match status" value="1"/>
</dbReference>
<dbReference type="PANTHER" id="PTHR24286">
    <property type="entry name" value="CYTOCHROME P450 26"/>
    <property type="match status" value="1"/>
</dbReference>
<organism evidence="10 11">
    <name type="scientific">Nocardia gamkensis</name>
    <dbReference type="NCBI Taxonomy" id="352869"/>
    <lineage>
        <taxon>Bacteria</taxon>
        <taxon>Bacillati</taxon>
        <taxon>Actinomycetota</taxon>
        <taxon>Actinomycetes</taxon>
        <taxon>Mycobacteriales</taxon>
        <taxon>Nocardiaceae</taxon>
        <taxon>Nocardia</taxon>
    </lineage>
</organism>
<evidence type="ECO:0000256" key="3">
    <source>
        <dbReference type="ARBA" id="ARBA00022617"/>
    </source>
</evidence>
<dbReference type="InterPro" id="IPR036396">
    <property type="entry name" value="Cyt_P450_sf"/>
</dbReference>
<keyword evidence="3 8" id="KW-0349">Heme</keyword>
<dbReference type="PROSITE" id="PS00086">
    <property type="entry name" value="CYTOCHROME_P450"/>
    <property type="match status" value="1"/>
</dbReference>
<dbReference type="Proteomes" id="UP000540698">
    <property type="component" value="Unassembled WGS sequence"/>
</dbReference>
<dbReference type="PRINTS" id="PR00465">
    <property type="entry name" value="EP450IV"/>
</dbReference>
<evidence type="ECO:0000256" key="2">
    <source>
        <dbReference type="ARBA" id="ARBA00010617"/>
    </source>
</evidence>
<evidence type="ECO:0000256" key="9">
    <source>
        <dbReference type="RuleBase" id="RU000461"/>
    </source>
</evidence>
<dbReference type="RefSeq" id="WP_062974505.1">
    <property type="nucleotide sequence ID" value="NZ_JAAXOS010000002.1"/>
</dbReference>
<keyword evidence="5 9" id="KW-0560">Oxidoreductase</keyword>
<comment type="caution">
    <text evidence="10">The sequence shown here is derived from an EMBL/GenBank/DDBJ whole genome shotgun (WGS) entry which is preliminary data.</text>
</comment>
<keyword evidence="7 9" id="KW-0503">Monooxygenase</keyword>
<dbReference type="EMBL" id="JAAXOS010000002">
    <property type="protein sequence ID" value="NKY25347.1"/>
    <property type="molecule type" value="Genomic_DNA"/>
</dbReference>
<sequence length="479" mass="53984">MHAGIRRRLQEYAADLADHYPAPTTALAQPPAGSNLLPVLGDAGPPLIGHSLRVYSDPIAWGRNAFEKYGEVSWTNLFGRRAVNVLGPAALEVVWSNKDKVFSSEKGWEYWIGPFFRRGIMLLDFDEHLHHRRIMQQAFTRTRLISYLDLMRPGIERELGSWRPEPGFLLYDNVKQMLLNLATEVFVGAKLGPEAKRLEHAFEHTVVGGQALIRASVPGGTWSRGLHGRALLEQYFRAQLPAKRAGDGSDLFSVLCHATSDTGETFTDDDVVNHMIFVLMAAHDTSAVTLSMLTYLLGKNPHWQERLRVEAIALGKEHIDYDDLERLPSLDLAFKETLRMYAPAGVLMRQAIADTEILGRYVPAGTDIIIGAYPSMRLARWWPRPDEFDPERFAEHRREDRIHRYAWSPFGGGAHKCIGLHFGGMTVKSIMHRMLLRYEWSVPPGYQVPLTWGTGPTPDDGLPINLRHRHAHSSTFSAA</sequence>
<name>A0A7X6L034_9NOCA</name>
<dbReference type="GO" id="GO:0016125">
    <property type="term" value="P:sterol metabolic process"/>
    <property type="evidence" value="ECO:0007669"/>
    <property type="project" value="TreeGrafter"/>
</dbReference>
<evidence type="ECO:0000313" key="11">
    <source>
        <dbReference type="Proteomes" id="UP000540698"/>
    </source>
</evidence>
<dbReference type="InterPro" id="IPR001128">
    <property type="entry name" value="Cyt_P450"/>
</dbReference>
<evidence type="ECO:0000256" key="4">
    <source>
        <dbReference type="ARBA" id="ARBA00022723"/>
    </source>
</evidence>
<dbReference type="CDD" id="cd11045">
    <property type="entry name" value="CYP136-like"/>
    <property type="match status" value="1"/>
</dbReference>
<dbReference type="AlphaFoldDB" id="A0A7X6L034"/>
<keyword evidence="4 8" id="KW-0479">Metal-binding</keyword>
<feature type="binding site" description="axial binding residue" evidence="8">
    <location>
        <position position="417"/>
    </location>
    <ligand>
        <name>heme</name>
        <dbReference type="ChEBI" id="CHEBI:30413"/>
    </ligand>
    <ligandPart>
        <name>Fe</name>
        <dbReference type="ChEBI" id="CHEBI:18248"/>
    </ligandPart>
</feature>
<dbReference type="InterPro" id="IPR017972">
    <property type="entry name" value="Cyt_P450_CS"/>
</dbReference>
<evidence type="ECO:0000256" key="1">
    <source>
        <dbReference type="ARBA" id="ARBA00001971"/>
    </source>
</evidence>
<evidence type="ECO:0000256" key="5">
    <source>
        <dbReference type="ARBA" id="ARBA00023002"/>
    </source>
</evidence>
<evidence type="ECO:0000313" key="10">
    <source>
        <dbReference type="EMBL" id="NKY25347.1"/>
    </source>
</evidence>
<dbReference type="GO" id="GO:0020037">
    <property type="term" value="F:heme binding"/>
    <property type="evidence" value="ECO:0007669"/>
    <property type="project" value="InterPro"/>
</dbReference>
<reference evidence="10 11" key="1">
    <citation type="submission" date="2020-04" db="EMBL/GenBank/DDBJ databases">
        <title>MicrobeNet Type strains.</title>
        <authorList>
            <person name="Nicholson A.C."/>
        </authorList>
    </citation>
    <scope>NUCLEOTIDE SEQUENCE [LARGE SCALE GENOMIC DNA]</scope>
    <source>
        <strain evidence="10 11">DSM 44956</strain>
    </source>
</reference>